<proteinExistence type="inferred from homology"/>
<keyword evidence="5 7" id="KW-0808">Transferase</keyword>
<dbReference type="GO" id="GO:0004410">
    <property type="term" value="F:homocitrate synthase activity"/>
    <property type="evidence" value="ECO:0007669"/>
    <property type="project" value="UniProtKB-UniRule"/>
</dbReference>
<reference evidence="10 11" key="1">
    <citation type="submission" date="2020-08" db="EMBL/GenBank/DDBJ databases">
        <title>Genome sequencing of Purple Non-Sulfur Bacteria from various extreme environments.</title>
        <authorList>
            <person name="Mayer M."/>
        </authorList>
    </citation>
    <scope>NUCLEOTIDE SEQUENCE [LARGE SCALE GENOMIC DNA]</scope>
    <source>
        <strain evidence="10 11">JA135</strain>
    </source>
</reference>
<dbReference type="Gene3D" id="3.20.20.70">
    <property type="entry name" value="Aldolase class I"/>
    <property type="match status" value="1"/>
</dbReference>
<evidence type="ECO:0000256" key="7">
    <source>
        <dbReference type="RuleBase" id="RU003523"/>
    </source>
</evidence>
<gene>
    <name evidence="10" type="ORF">GGD88_003417</name>
</gene>
<evidence type="ECO:0000256" key="3">
    <source>
        <dbReference type="ARBA" id="ARBA00012974"/>
    </source>
</evidence>
<keyword evidence="10" id="KW-0012">Acyltransferase</keyword>
<dbReference type="InterPro" id="IPR002034">
    <property type="entry name" value="AIPM/Hcit_synth_CS"/>
</dbReference>
<dbReference type="InterPro" id="IPR013477">
    <property type="entry name" value="NifV/FrbC"/>
</dbReference>
<evidence type="ECO:0000256" key="2">
    <source>
        <dbReference type="ARBA" id="ARBA00006154"/>
    </source>
</evidence>
<comment type="caution">
    <text evidence="10">The sequence shown here is derived from an EMBL/GenBank/DDBJ whole genome shotgun (WGS) entry which is preliminary data.</text>
</comment>
<keyword evidence="11" id="KW-1185">Reference proteome</keyword>
<dbReference type="SUPFAM" id="SSF51569">
    <property type="entry name" value="Aldolase"/>
    <property type="match status" value="1"/>
</dbReference>
<organism evidence="10 11">
    <name type="scientific">Roseospira goensis</name>
    <dbReference type="NCBI Taxonomy" id="391922"/>
    <lineage>
        <taxon>Bacteria</taxon>
        <taxon>Pseudomonadati</taxon>
        <taxon>Pseudomonadota</taxon>
        <taxon>Alphaproteobacteria</taxon>
        <taxon>Rhodospirillales</taxon>
        <taxon>Rhodospirillaceae</taxon>
        <taxon>Roseospira</taxon>
    </lineage>
</organism>
<dbReference type="GO" id="GO:0019752">
    <property type="term" value="P:carboxylic acid metabolic process"/>
    <property type="evidence" value="ECO:0007669"/>
    <property type="project" value="UniProtKB-UniRule"/>
</dbReference>
<dbReference type="Pfam" id="PF00682">
    <property type="entry name" value="HMGL-like"/>
    <property type="match status" value="1"/>
</dbReference>
<evidence type="ECO:0000256" key="6">
    <source>
        <dbReference type="ARBA" id="ARBA00048019"/>
    </source>
</evidence>
<dbReference type="InterPro" id="IPR000891">
    <property type="entry name" value="PYR_CT"/>
</dbReference>
<dbReference type="CDD" id="cd07939">
    <property type="entry name" value="DRE_TIM_NifV"/>
    <property type="match status" value="1"/>
</dbReference>
<dbReference type="PANTHER" id="PTHR42880:SF1">
    <property type="entry name" value="ISOPROPYLMALATE_HOMOCITRATE_CITRAMALATE SYNTHASE FAMILY PROTEIN"/>
    <property type="match status" value="1"/>
</dbReference>
<dbReference type="EC" id="2.3.3.14" evidence="3 8"/>
<dbReference type="InterPro" id="IPR013785">
    <property type="entry name" value="Aldolase_TIM"/>
</dbReference>
<dbReference type="AlphaFoldDB" id="A0A7W6S2P2"/>
<dbReference type="InterPro" id="IPR054691">
    <property type="entry name" value="LeuA/HCS_post-cat"/>
</dbReference>
<evidence type="ECO:0000313" key="11">
    <source>
        <dbReference type="Proteomes" id="UP000555728"/>
    </source>
</evidence>
<dbReference type="Gene3D" id="1.10.238.260">
    <property type="match status" value="1"/>
</dbReference>
<evidence type="ECO:0000256" key="8">
    <source>
        <dbReference type="RuleBase" id="RU367143"/>
    </source>
</evidence>
<dbReference type="PROSITE" id="PS50991">
    <property type="entry name" value="PYR_CT"/>
    <property type="match status" value="1"/>
</dbReference>
<feature type="domain" description="Pyruvate carboxyltransferase" evidence="9">
    <location>
        <begin position="14"/>
        <end position="265"/>
    </location>
</feature>
<protein>
    <recommendedName>
        <fullName evidence="4 8">Homocitrate synthase</fullName>
        <ecNumber evidence="3 8">2.3.3.14</ecNumber>
    </recommendedName>
</protein>
<dbReference type="Proteomes" id="UP000555728">
    <property type="component" value="Unassembled WGS sequence"/>
</dbReference>
<keyword evidence="8" id="KW-0535">Nitrogen fixation</keyword>
<dbReference type="PROSITE" id="PS00816">
    <property type="entry name" value="AIPM_HOMOCIT_SYNTH_2"/>
    <property type="match status" value="1"/>
</dbReference>
<evidence type="ECO:0000313" key="10">
    <source>
        <dbReference type="EMBL" id="MBB4287662.1"/>
    </source>
</evidence>
<accession>A0A7W6S2P2</accession>
<dbReference type="GO" id="GO:0009399">
    <property type="term" value="P:nitrogen fixation"/>
    <property type="evidence" value="ECO:0007669"/>
    <property type="project" value="UniProtKB-UniRule"/>
</dbReference>
<dbReference type="PANTHER" id="PTHR42880">
    <property type="entry name" value="HOMOCITRATE SYNTHASE"/>
    <property type="match status" value="1"/>
</dbReference>
<dbReference type="Pfam" id="PF22617">
    <property type="entry name" value="HCS_D2"/>
    <property type="match status" value="1"/>
</dbReference>
<evidence type="ECO:0000259" key="9">
    <source>
        <dbReference type="PROSITE" id="PS50991"/>
    </source>
</evidence>
<comment type="catalytic activity">
    <reaction evidence="6 8">
        <text>acetyl-CoA + 2-oxoglutarate + H2O = (2R)-homocitrate + CoA + H(+)</text>
        <dbReference type="Rhea" id="RHEA:12929"/>
        <dbReference type="ChEBI" id="CHEBI:15377"/>
        <dbReference type="ChEBI" id="CHEBI:15378"/>
        <dbReference type="ChEBI" id="CHEBI:16810"/>
        <dbReference type="ChEBI" id="CHEBI:57287"/>
        <dbReference type="ChEBI" id="CHEBI:57288"/>
        <dbReference type="ChEBI" id="CHEBI:58884"/>
        <dbReference type="EC" id="2.3.3.14"/>
    </reaction>
</comment>
<evidence type="ECO:0000256" key="5">
    <source>
        <dbReference type="ARBA" id="ARBA00022679"/>
    </source>
</evidence>
<dbReference type="EMBL" id="JACIGI010000045">
    <property type="protein sequence ID" value="MBB4287662.1"/>
    <property type="molecule type" value="Genomic_DNA"/>
</dbReference>
<sequence length="404" mass="42409">MRTMTAPSPARPRVGLVDTTLRDGEQTAGVAFTRAEKLAIARALDAAGVPDLEVGIPAMGPEEQDDIRALLALDLRATPFVWCRAADADLDAALACGVSMVHLSAPVSDIQIAGKLGRTRGWVLATLARLVRRAVDHGLRVSVGGEDASRADPAFVARVIETVEAAGARRFRFADTLGLLEPFATRDLFARLRAGTDLELEIHAHDDVGLATANTLAALLGGASHASTTVLGLGERAGNAALEEVVVALDQRYDRPTGVDPARLPALAELVATAAGRSVPPGKSIVGAAAFSHESGIHVHGLLRRPETYTGMDPARVGRAHHFVVGKHSGATGLAHACLSMGLPVTPARARRMVTLLRAHYRDSKRPPDAEDLRRWHALTAPGAPAAAAIADGSPAHPLMETRP</sequence>
<comment type="function">
    <text evidence="1 8">This protein is a Fe-Mo-cofactor biosynthetic component.</text>
</comment>
<dbReference type="RefSeq" id="WP_246423842.1">
    <property type="nucleotide sequence ID" value="NZ_JACIGI010000045.1"/>
</dbReference>
<dbReference type="NCBIfam" id="TIGR02660">
    <property type="entry name" value="nifV_homocitr"/>
    <property type="match status" value="1"/>
</dbReference>
<name>A0A7W6S2P2_9PROT</name>
<dbReference type="PROSITE" id="PS00815">
    <property type="entry name" value="AIPM_HOMOCIT_SYNTH_1"/>
    <property type="match status" value="1"/>
</dbReference>
<evidence type="ECO:0000256" key="4">
    <source>
        <dbReference type="ARBA" id="ARBA00020735"/>
    </source>
</evidence>
<evidence type="ECO:0000256" key="1">
    <source>
        <dbReference type="ARBA" id="ARBA00003050"/>
    </source>
</evidence>
<comment type="similarity">
    <text evidence="2 7">Belongs to the alpha-IPM synthase/homocitrate synthase family.</text>
</comment>